<dbReference type="EMBL" id="ML179040">
    <property type="protein sequence ID" value="THV06988.1"/>
    <property type="molecule type" value="Genomic_DNA"/>
</dbReference>
<feature type="transmembrane region" description="Helical" evidence="1">
    <location>
        <begin position="30"/>
        <end position="47"/>
    </location>
</feature>
<sequence length="293" mass="32339">MSPQTPKSGPLSDSDVSIVVEWVLQTAVEFLLYGANIVISFTVIYLLTTTSTRMKRGQIGLLSLAIFMLSVSTLCVSLTTAFILLDIPLEAIDPPDTISLIKSVDIAHIYVNRLNFLTCDGIVVWRAWILYPRSLVAKTVLMMCIIGSLAGTFVNAGFETEQILRDIDDLGGPLELLEQTLPLLITNLVSTLMIAYKACSVMRIQKIIWFLVESGFFYCTIWIGYTVVSLLADGHDSQSIQVYATAMPILSATYPLLVVLVVAHERSREATTDSMSLTQSIKFASRNGTEREI</sequence>
<reference evidence="2 3" key="1">
    <citation type="journal article" date="2019" name="Nat. Ecol. Evol.">
        <title>Megaphylogeny resolves global patterns of mushroom evolution.</title>
        <authorList>
            <person name="Varga T."/>
            <person name="Krizsan K."/>
            <person name="Foldi C."/>
            <person name="Dima B."/>
            <person name="Sanchez-Garcia M."/>
            <person name="Sanchez-Ramirez S."/>
            <person name="Szollosi G.J."/>
            <person name="Szarkandi J.G."/>
            <person name="Papp V."/>
            <person name="Albert L."/>
            <person name="Andreopoulos W."/>
            <person name="Angelini C."/>
            <person name="Antonin V."/>
            <person name="Barry K.W."/>
            <person name="Bougher N.L."/>
            <person name="Buchanan P."/>
            <person name="Buyck B."/>
            <person name="Bense V."/>
            <person name="Catcheside P."/>
            <person name="Chovatia M."/>
            <person name="Cooper J."/>
            <person name="Damon W."/>
            <person name="Desjardin D."/>
            <person name="Finy P."/>
            <person name="Geml J."/>
            <person name="Haridas S."/>
            <person name="Hughes K."/>
            <person name="Justo A."/>
            <person name="Karasinski D."/>
            <person name="Kautmanova I."/>
            <person name="Kiss B."/>
            <person name="Kocsube S."/>
            <person name="Kotiranta H."/>
            <person name="LaButti K.M."/>
            <person name="Lechner B.E."/>
            <person name="Liimatainen K."/>
            <person name="Lipzen A."/>
            <person name="Lukacs Z."/>
            <person name="Mihaltcheva S."/>
            <person name="Morgado L.N."/>
            <person name="Niskanen T."/>
            <person name="Noordeloos M.E."/>
            <person name="Ohm R.A."/>
            <person name="Ortiz-Santana B."/>
            <person name="Ovrebo C."/>
            <person name="Racz N."/>
            <person name="Riley R."/>
            <person name="Savchenko A."/>
            <person name="Shiryaev A."/>
            <person name="Soop K."/>
            <person name="Spirin V."/>
            <person name="Szebenyi C."/>
            <person name="Tomsovsky M."/>
            <person name="Tulloss R.E."/>
            <person name="Uehling J."/>
            <person name="Grigoriev I.V."/>
            <person name="Vagvolgyi C."/>
            <person name="Papp T."/>
            <person name="Martin F.M."/>
            <person name="Miettinen O."/>
            <person name="Hibbett D.S."/>
            <person name="Nagy L.G."/>
        </authorList>
    </citation>
    <scope>NUCLEOTIDE SEQUENCE [LARGE SCALE GENOMIC DNA]</scope>
    <source>
        <strain evidence="2 3">CBS 962.96</strain>
    </source>
</reference>
<dbReference type="Proteomes" id="UP000297245">
    <property type="component" value="Unassembled WGS sequence"/>
</dbReference>
<evidence type="ECO:0000313" key="2">
    <source>
        <dbReference type="EMBL" id="THV06988.1"/>
    </source>
</evidence>
<evidence type="ECO:0000313" key="3">
    <source>
        <dbReference type="Proteomes" id="UP000297245"/>
    </source>
</evidence>
<feature type="transmembrane region" description="Helical" evidence="1">
    <location>
        <begin position="59"/>
        <end position="87"/>
    </location>
</feature>
<keyword evidence="3" id="KW-1185">Reference proteome</keyword>
<feature type="transmembrane region" description="Helical" evidence="1">
    <location>
        <begin position="135"/>
        <end position="156"/>
    </location>
</feature>
<name>A0A4S8MUS7_DENBC</name>
<dbReference type="AlphaFoldDB" id="A0A4S8MUS7"/>
<keyword evidence="1" id="KW-0472">Membrane</keyword>
<evidence type="ECO:0000256" key="1">
    <source>
        <dbReference type="SAM" id="Phobius"/>
    </source>
</evidence>
<keyword evidence="1" id="KW-0812">Transmembrane</keyword>
<proteinExistence type="predicted"/>
<protein>
    <submittedName>
        <fullName evidence="2">Uncharacterized protein</fullName>
    </submittedName>
</protein>
<feature type="transmembrane region" description="Helical" evidence="1">
    <location>
        <begin position="240"/>
        <end position="263"/>
    </location>
</feature>
<gene>
    <name evidence="2" type="ORF">K435DRAFT_848660</name>
</gene>
<accession>A0A4S8MUS7</accession>
<feature type="transmembrane region" description="Helical" evidence="1">
    <location>
        <begin position="208"/>
        <end position="228"/>
    </location>
</feature>
<organism evidence="2 3">
    <name type="scientific">Dendrothele bispora (strain CBS 962.96)</name>
    <dbReference type="NCBI Taxonomy" id="1314807"/>
    <lineage>
        <taxon>Eukaryota</taxon>
        <taxon>Fungi</taxon>
        <taxon>Dikarya</taxon>
        <taxon>Basidiomycota</taxon>
        <taxon>Agaricomycotina</taxon>
        <taxon>Agaricomycetes</taxon>
        <taxon>Agaricomycetidae</taxon>
        <taxon>Agaricales</taxon>
        <taxon>Agaricales incertae sedis</taxon>
        <taxon>Dendrothele</taxon>
    </lineage>
</organism>
<keyword evidence="1" id="KW-1133">Transmembrane helix</keyword>
<dbReference type="OrthoDB" id="3174319at2759"/>